<evidence type="ECO:0000256" key="2">
    <source>
        <dbReference type="ARBA" id="ARBA00022692"/>
    </source>
</evidence>
<evidence type="ECO:0000313" key="6">
    <source>
        <dbReference type="EMBL" id="MFC5712970.1"/>
    </source>
</evidence>
<sequence>MVIPVTAASIFLTVGVYLLSRKVGKRFPSPFTTPVFFSTTILICIFLLGGVSYEQYEPAKEIMTYLLGPATAALAVPLYKNRKLIMEYSLIWGAGLILGSLAAILSITAIAKLSGLSDSIVASLTVKSATVPIAVETTTLINGDPSLAAAFVVATGTIGGMLGPWLLTRLNISHPVSRGLSMGTIAHGQGTAEIAREGQLQGAMAGTAMGLAAIFISIVVPLLF</sequence>
<feature type="transmembrane region" description="Helical" evidence="5">
    <location>
        <begin position="147"/>
        <end position="168"/>
    </location>
</feature>
<gene>
    <name evidence="6" type="ORF">ACFPU1_09260</name>
</gene>
<feature type="transmembrane region" description="Helical" evidence="5">
    <location>
        <begin position="203"/>
        <end position="223"/>
    </location>
</feature>
<protein>
    <submittedName>
        <fullName evidence="6">LrgB family protein</fullName>
    </submittedName>
</protein>
<feature type="transmembrane region" description="Helical" evidence="5">
    <location>
        <begin position="35"/>
        <end position="56"/>
    </location>
</feature>
<comment type="subcellular location">
    <subcellularLocation>
        <location evidence="1">Membrane</location>
        <topology evidence="1">Multi-pass membrane protein</topology>
    </subcellularLocation>
</comment>
<comment type="caution">
    <text evidence="6">The sequence shown here is derived from an EMBL/GenBank/DDBJ whole genome shotgun (WGS) entry which is preliminary data.</text>
</comment>
<dbReference type="RefSeq" id="WP_385940330.1">
    <property type="nucleotide sequence ID" value="NZ_JBHSOZ010000003.1"/>
</dbReference>
<keyword evidence="7" id="KW-1185">Reference proteome</keyword>
<accession>A0ABW0YNJ3</accession>
<dbReference type="Pfam" id="PF04172">
    <property type="entry name" value="LrgB"/>
    <property type="match status" value="1"/>
</dbReference>
<feature type="transmembrane region" description="Helical" evidence="5">
    <location>
        <begin position="6"/>
        <end position="23"/>
    </location>
</feature>
<keyword evidence="4 5" id="KW-0472">Membrane</keyword>
<evidence type="ECO:0000256" key="3">
    <source>
        <dbReference type="ARBA" id="ARBA00022989"/>
    </source>
</evidence>
<dbReference type="InterPro" id="IPR007300">
    <property type="entry name" value="CidB/LrgB"/>
</dbReference>
<dbReference type="PANTHER" id="PTHR30249:SF0">
    <property type="entry name" value="PLASTIDAL GLYCOLATE_GLYCERATE TRANSLOCATOR 1, CHLOROPLASTIC"/>
    <property type="match status" value="1"/>
</dbReference>
<evidence type="ECO:0000256" key="1">
    <source>
        <dbReference type="ARBA" id="ARBA00004141"/>
    </source>
</evidence>
<dbReference type="PANTHER" id="PTHR30249">
    <property type="entry name" value="PUTATIVE SEROTONIN TRANSPORTER"/>
    <property type="match status" value="1"/>
</dbReference>
<keyword evidence="2 5" id="KW-0812">Transmembrane</keyword>
<proteinExistence type="predicted"/>
<organism evidence="6 7">
    <name type="scientific">Thalassorhabdus alkalitolerans</name>
    <dbReference type="NCBI Taxonomy" id="2282697"/>
    <lineage>
        <taxon>Bacteria</taxon>
        <taxon>Bacillati</taxon>
        <taxon>Bacillota</taxon>
        <taxon>Bacilli</taxon>
        <taxon>Bacillales</taxon>
        <taxon>Bacillaceae</taxon>
        <taxon>Thalassorhabdus</taxon>
    </lineage>
</organism>
<evidence type="ECO:0000313" key="7">
    <source>
        <dbReference type="Proteomes" id="UP001596142"/>
    </source>
</evidence>
<dbReference type="Proteomes" id="UP001596142">
    <property type="component" value="Unassembled WGS sequence"/>
</dbReference>
<evidence type="ECO:0000256" key="5">
    <source>
        <dbReference type="SAM" id="Phobius"/>
    </source>
</evidence>
<evidence type="ECO:0000256" key="4">
    <source>
        <dbReference type="ARBA" id="ARBA00023136"/>
    </source>
</evidence>
<name>A0ABW0YNJ3_9BACI</name>
<keyword evidence="3 5" id="KW-1133">Transmembrane helix</keyword>
<feature type="transmembrane region" description="Helical" evidence="5">
    <location>
        <begin position="91"/>
        <end position="111"/>
    </location>
</feature>
<dbReference type="EMBL" id="JBHSOZ010000003">
    <property type="protein sequence ID" value="MFC5712970.1"/>
    <property type="molecule type" value="Genomic_DNA"/>
</dbReference>
<reference evidence="7" key="1">
    <citation type="journal article" date="2019" name="Int. J. Syst. Evol. Microbiol.">
        <title>The Global Catalogue of Microorganisms (GCM) 10K type strain sequencing project: providing services to taxonomists for standard genome sequencing and annotation.</title>
        <authorList>
            <consortium name="The Broad Institute Genomics Platform"/>
            <consortium name="The Broad Institute Genome Sequencing Center for Infectious Disease"/>
            <person name="Wu L."/>
            <person name="Ma J."/>
        </authorList>
    </citation>
    <scope>NUCLEOTIDE SEQUENCE [LARGE SCALE GENOMIC DNA]</scope>
    <source>
        <strain evidence="7">CECT 7184</strain>
    </source>
</reference>